<protein>
    <submittedName>
        <fullName evidence="1">Hydrolase, alpha/beta fold family</fullName>
    </submittedName>
</protein>
<evidence type="ECO:0000313" key="2">
    <source>
        <dbReference type="Proteomes" id="UP000004508"/>
    </source>
</evidence>
<keyword evidence="1" id="KW-0378">Hydrolase</keyword>
<organism evidence="1 2">
    <name type="scientific">Ktedonobacter racemifer DSM 44963</name>
    <dbReference type="NCBI Taxonomy" id="485913"/>
    <lineage>
        <taxon>Bacteria</taxon>
        <taxon>Bacillati</taxon>
        <taxon>Chloroflexota</taxon>
        <taxon>Ktedonobacteria</taxon>
        <taxon>Ktedonobacterales</taxon>
        <taxon>Ktedonobacteraceae</taxon>
        <taxon>Ktedonobacter</taxon>
    </lineage>
</organism>
<accession>D6TT45</accession>
<dbReference type="Proteomes" id="UP000004508">
    <property type="component" value="Unassembled WGS sequence"/>
</dbReference>
<dbReference type="RefSeq" id="WP_007914406.1">
    <property type="nucleotide sequence ID" value="NZ_ADVG01000003.1"/>
</dbReference>
<reference evidence="1 2" key="1">
    <citation type="journal article" date="2011" name="Stand. Genomic Sci.">
        <title>Non-contiguous finished genome sequence and contextual data of the filamentous soil bacterium Ktedonobacter racemifer type strain (SOSP1-21).</title>
        <authorList>
            <person name="Chang Y.J."/>
            <person name="Land M."/>
            <person name="Hauser L."/>
            <person name="Chertkov O."/>
            <person name="Del Rio T.G."/>
            <person name="Nolan M."/>
            <person name="Copeland A."/>
            <person name="Tice H."/>
            <person name="Cheng J.F."/>
            <person name="Lucas S."/>
            <person name="Han C."/>
            <person name="Goodwin L."/>
            <person name="Pitluck S."/>
            <person name="Ivanova N."/>
            <person name="Ovchinikova G."/>
            <person name="Pati A."/>
            <person name="Chen A."/>
            <person name="Palaniappan K."/>
            <person name="Mavromatis K."/>
            <person name="Liolios K."/>
            <person name="Brettin T."/>
            <person name="Fiebig A."/>
            <person name="Rohde M."/>
            <person name="Abt B."/>
            <person name="Goker M."/>
            <person name="Detter J.C."/>
            <person name="Woyke T."/>
            <person name="Bristow J."/>
            <person name="Eisen J.A."/>
            <person name="Markowitz V."/>
            <person name="Hugenholtz P."/>
            <person name="Kyrpides N.C."/>
            <person name="Klenk H.P."/>
            <person name="Lapidus A."/>
        </authorList>
    </citation>
    <scope>NUCLEOTIDE SEQUENCE [LARGE SCALE GENOMIC DNA]</scope>
    <source>
        <strain evidence="2">DSM 44963</strain>
    </source>
</reference>
<dbReference type="STRING" id="485913.Krac_4583"/>
<evidence type="ECO:0000313" key="1">
    <source>
        <dbReference type="EMBL" id="EFH83596.1"/>
    </source>
</evidence>
<gene>
    <name evidence="1" type="ORF">Krac_4583</name>
</gene>
<dbReference type="EMBL" id="ADVG01000003">
    <property type="protein sequence ID" value="EFH83596.1"/>
    <property type="molecule type" value="Genomic_DNA"/>
</dbReference>
<proteinExistence type="predicted"/>
<dbReference type="Gene3D" id="3.40.50.1820">
    <property type="entry name" value="alpha/beta hydrolase"/>
    <property type="match status" value="1"/>
</dbReference>
<sequence>MLEALIASEMPVSWREDTQTRMVYHEALCRSSLKSMLAYYQQNYPYPPYTYQEPQSPSHIEAPVLQFHGLEDKYLLASGLNDTWKWIARDWTLITFPGVVGHNIHHHAPEFTRQARIEWLAWHTPT</sequence>
<comment type="caution">
    <text evidence="1">The sequence shown here is derived from an EMBL/GenBank/DDBJ whole genome shotgun (WGS) entry which is preliminary data.</text>
</comment>
<dbReference type="AlphaFoldDB" id="D6TT45"/>
<dbReference type="SUPFAM" id="SSF53474">
    <property type="entry name" value="alpha/beta-Hydrolases"/>
    <property type="match status" value="1"/>
</dbReference>
<name>D6TT45_KTERA</name>
<dbReference type="eggNOG" id="COG0596">
    <property type="taxonomic scope" value="Bacteria"/>
</dbReference>
<dbReference type="GO" id="GO:0016787">
    <property type="term" value="F:hydrolase activity"/>
    <property type="evidence" value="ECO:0007669"/>
    <property type="project" value="UniProtKB-KW"/>
</dbReference>
<keyword evidence="2" id="KW-1185">Reference proteome</keyword>
<dbReference type="InParanoid" id="D6TT45"/>
<dbReference type="InterPro" id="IPR029058">
    <property type="entry name" value="AB_hydrolase_fold"/>
</dbReference>